<evidence type="ECO:0000313" key="1">
    <source>
        <dbReference type="EMBL" id="MCX2744904.1"/>
    </source>
</evidence>
<proteinExistence type="predicted"/>
<dbReference type="Proteomes" id="UP001209885">
    <property type="component" value="Unassembled WGS sequence"/>
</dbReference>
<gene>
    <name evidence="1" type="ORF">OO013_13560</name>
</gene>
<dbReference type="SUPFAM" id="SSF101908">
    <property type="entry name" value="Putative isomerase YbhE"/>
    <property type="match status" value="1"/>
</dbReference>
<reference evidence="1 2" key="1">
    <citation type="submission" date="2022-11" db="EMBL/GenBank/DDBJ databases">
        <title>The characterization of three novel Bacteroidetes species and genomic analysis of their roles in tidal elemental geochemical cycles.</title>
        <authorList>
            <person name="Ma K."/>
        </authorList>
    </citation>
    <scope>NUCLEOTIDE SEQUENCE [LARGE SCALE GENOMIC DNA]</scope>
    <source>
        <strain evidence="1 2">M17</strain>
    </source>
</reference>
<name>A0ABT3RSZ5_9BACT</name>
<protein>
    <submittedName>
        <fullName evidence="1">Uncharacterized protein</fullName>
    </submittedName>
</protein>
<dbReference type="EMBL" id="JAPFQN010000006">
    <property type="protein sequence ID" value="MCX2744904.1"/>
    <property type="molecule type" value="Genomic_DNA"/>
</dbReference>
<dbReference type="RefSeq" id="WP_266057432.1">
    <property type="nucleotide sequence ID" value="NZ_JAPFQN010000006.1"/>
</dbReference>
<keyword evidence="2" id="KW-1185">Reference proteome</keyword>
<accession>A0ABT3RSZ5</accession>
<comment type="caution">
    <text evidence="1">The sequence shown here is derived from an EMBL/GenBank/DDBJ whole genome shotgun (WGS) entry which is preliminary data.</text>
</comment>
<evidence type="ECO:0000313" key="2">
    <source>
        <dbReference type="Proteomes" id="UP001209885"/>
    </source>
</evidence>
<organism evidence="1 2">
    <name type="scientific">Mangrovivirga halotolerans</name>
    <dbReference type="NCBI Taxonomy" id="2993936"/>
    <lineage>
        <taxon>Bacteria</taxon>
        <taxon>Pseudomonadati</taxon>
        <taxon>Bacteroidota</taxon>
        <taxon>Cytophagia</taxon>
        <taxon>Cytophagales</taxon>
        <taxon>Mangrovivirgaceae</taxon>
        <taxon>Mangrovivirga</taxon>
    </lineage>
</organism>
<sequence>MKLKLLITAYFCIVNLGFSQNSALKSIYQEKEPPISIEVSEDKLYLITSSINNQSNLSIFSKNGNLLSSDNLEIPANQTLISFVVVNGNAAALYFNSVTNLYTLFTKRSQLQDKVTKIINLTFPDGFKPENVFFDGKEIFSIGLYLGRIFVTRLDKSSFIFSKLLINDQNTFVKAIRKNGELFFIINSYINDELRIFSSSYLDDPVKTIKINNDTQLENLLFSQNLNFAVELFLNTVKVYSASETFSYNLSGDYLLTGIYEVNGSVSVVVDKYRNLYKTKAVYEKVKRNNKYEYTTIEKEVFDEREFIEKKIINFDREKEVELNVATGFTVSNMSVPTNKFTLDGGVVNISSFYTSSGINIGYDFYNSQLISKDKINHDGLKKYNGLKAYPTNSGWFVMGTQYLYEQNNQRVYNISFYSD</sequence>